<dbReference type="PANTHER" id="PTHR45658:SF51">
    <property type="entry name" value="GATA TRANSCRIPTION FACTOR 8"/>
    <property type="match status" value="1"/>
</dbReference>
<evidence type="ECO:0000256" key="3">
    <source>
        <dbReference type="ARBA" id="ARBA00022771"/>
    </source>
</evidence>
<proteinExistence type="inferred from homology"/>
<keyword evidence="10" id="KW-1185">Reference proteome</keyword>
<sequence>MSDLFDQIDDLLDFLNEEEENALVMVKKPCNETGAFLLPPLIPPPPPAASASAADAGDETLESSGNQKQFDEELDYWTPAFLDECDALLAEIELPGAAKIDAFFRDSSPISILAPAANCSGESSYSSSSSSSYSSTSASHSGGRSFPARARSNPRRRRLTAFHLPPPRSHSTNESFCESESSPAPQKKKKIKFTTKSLAAGTEEETRSAPPAAVRKCTHCGIQKTPQWRAGPTGPKTLCNACGVRYKTGRLFPEYRPAASPTFVPALHSNSHKKVVEMRMKAVDESATPSSGTGPDDGCDLLQYIRRRH</sequence>
<name>A0A8J5GSD6_ZINOF</name>
<evidence type="ECO:0000259" key="8">
    <source>
        <dbReference type="PROSITE" id="PS50114"/>
    </source>
</evidence>
<dbReference type="FunFam" id="3.30.50.10:FF:000018">
    <property type="entry name" value="GATA transcription factor"/>
    <property type="match status" value="1"/>
</dbReference>
<dbReference type="InterPro" id="IPR051140">
    <property type="entry name" value="GATA_TF"/>
</dbReference>
<evidence type="ECO:0000256" key="4">
    <source>
        <dbReference type="ARBA" id="ARBA00022833"/>
    </source>
</evidence>
<keyword evidence="3 6" id="KW-0863">Zinc-finger</keyword>
<dbReference type="GO" id="GO:0006355">
    <property type="term" value="P:regulation of DNA-templated transcription"/>
    <property type="evidence" value="ECO:0007669"/>
    <property type="project" value="InterPro"/>
</dbReference>
<dbReference type="SMART" id="SM00401">
    <property type="entry name" value="ZnF_GATA"/>
    <property type="match status" value="1"/>
</dbReference>
<protein>
    <recommendedName>
        <fullName evidence="8">GATA-type domain-containing protein</fullName>
    </recommendedName>
</protein>
<keyword evidence="4" id="KW-0862">Zinc</keyword>
<keyword evidence="5" id="KW-0010">Activator</keyword>
<dbReference type="PANTHER" id="PTHR45658">
    <property type="entry name" value="GATA TRANSCRIPTION FACTOR"/>
    <property type="match status" value="1"/>
</dbReference>
<dbReference type="GO" id="GO:0005634">
    <property type="term" value="C:nucleus"/>
    <property type="evidence" value="ECO:0007669"/>
    <property type="project" value="TreeGrafter"/>
</dbReference>
<organism evidence="9 10">
    <name type="scientific">Zingiber officinale</name>
    <name type="common">Ginger</name>
    <name type="synonym">Amomum zingiber</name>
    <dbReference type="NCBI Taxonomy" id="94328"/>
    <lineage>
        <taxon>Eukaryota</taxon>
        <taxon>Viridiplantae</taxon>
        <taxon>Streptophyta</taxon>
        <taxon>Embryophyta</taxon>
        <taxon>Tracheophyta</taxon>
        <taxon>Spermatophyta</taxon>
        <taxon>Magnoliopsida</taxon>
        <taxon>Liliopsida</taxon>
        <taxon>Zingiberales</taxon>
        <taxon>Zingiberaceae</taxon>
        <taxon>Zingiber</taxon>
    </lineage>
</organism>
<dbReference type="GO" id="GO:0008270">
    <property type="term" value="F:zinc ion binding"/>
    <property type="evidence" value="ECO:0007669"/>
    <property type="project" value="UniProtKB-KW"/>
</dbReference>
<dbReference type="CDD" id="cd00202">
    <property type="entry name" value="ZnF_GATA"/>
    <property type="match status" value="1"/>
</dbReference>
<feature type="region of interest" description="Disordered" evidence="7">
    <location>
        <begin position="47"/>
        <end position="67"/>
    </location>
</feature>
<dbReference type="Pfam" id="PF00320">
    <property type="entry name" value="GATA"/>
    <property type="match status" value="1"/>
</dbReference>
<feature type="compositionally biased region" description="Polar residues" evidence="7">
    <location>
        <begin position="169"/>
        <end position="184"/>
    </location>
</feature>
<dbReference type="InterPro" id="IPR000679">
    <property type="entry name" value="Znf_GATA"/>
</dbReference>
<gene>
    <name evidence="9" type="ORF">ZIOFF_034491</name>
</gene>
<feature type="domain" description="GATA-type" evidence="8">
    <location>
        <begin position="211"/>
        <end position="247"/>
    </location>
</feature>
<comment type="similarity">
    <text evidence="1">Belongs to the type IV zinc-finger family. Class A subfamily.</text>
</comment>
<evidence type="ECO:0000313" key="10">
    <source>
        <dbReference type="Proteomes" id="UP000734854"/>
    </source>
</evidence>
<evidence type="ECO:0000313" key="9">
    <source>
        <dbReference type="EMBL" id="KAG6509100.1"/>
    </source>
</evidence>
<dbReference type="OrthoDB" id="2162994at2759"/>
<evidence type="ECO:0000256" key="6">
    <source>
        <dbReference type="PROSITE-ProRule" id="PRU00094"/>
    </source>
</evidence>
<dbReference type="GO" id="GO:0030154">
    <property type="term" value="P:cell differentiation"/>
    <property type="evidence" value="ECO:0007669"/>
    <property type="project" value="TreeGrafter"/>
</dbReference>
<dbReference type="EMBL" id="JACMSC010000009">
    <property type="protein sequence ID" value="KAG6509100.1"/>
    <property type="molecule type" value="Genomic_DNA"/>
</dbReference>
<evidence type="ECO:0000256" key="2">
    <source>
        <dbReference type="ARBA" id="ARBA00022723"/>
    </source>
</evidence>
<dbReference type="PROSITE" id="PS50114">
    <property type="entry name" value="GATA_ZN_FINGER_2"/>
    <property type="match status" value="1"/>
</dbReference>
<evidence type="ECO:0000256" key="1">
    <source>
        <dbReference type="ARBA" id="ARBA00005694"/>
    </source>
</evidence>
<feature type="region of interest" description="Disordered" evidence="7">
    <location>
        <begin position="130"/>
        <end position="192"/>
    </location>
</feature>
<dbReference type="Proteomes" id="UP000734854">
    <property type="component" value="Unassembled WGS sequence"/>
</dbReference>
<dbReference type="PROSITE" id="PS00344">
    <property type="entry name" value="GATA_ZN_FINGER_1"/>
    <property type="match status" value="1"/>
</dbReference>
<comment type="caution">
    <text evidence="9">The sequence shown here is derived from an EMBL/GenBank/DDBJ whole genome shotgun (WGS) entry which is preliminary data.</text>
</comment>
<dbReference type="AlphaFoldDB" id="A0A8J5GSD6"/>
<dbReference type="GO" id="GO:0043565">
    <property type="term" value="F:sequence-specific DNA binding"/>
    <property type="evidence" value="ECO:0007669"/>
    <property type="project" value="InterPro"/>
</dbReference>
<accession>A0A8J5GSD6</accession>
<reference evidence="9 10" key="1">
    <citation type="submission" date="2020-08" db="EMBL/GenBank/DDBJ databases">
        <title>Plant Genome Project.</title>
        <authorList>
            <person name="Zhang R.-G."/>
        </authorList>
    </citation>
    <scope>NUCLEOTIDE SEQUENCE [LARGE SCALE GENOMIC DNA]</scope>
    <source>
        <tissue evidence="9">Rhizome</tissue>
    </source>
</reference>
<keyword evidence="2" id="KW-0479">Metal-binding</keyword>
<evidence type="ECO:0000256" key="7">
    <source>
        <dbReference type="SAM" id="MobiDB-lite"/>
    </source>
</evidence>
<feature type="compositionally biased region" description="Low complexity" evidence="7">
    <location>
        <begin position="130"/>
        <end position="151"/>
    </location>
</feature>
<evidence type="ECO:0000256" key="5">
    <source>
        <dbReference type="ARBA" id="ARBA00023159"/>
    </source>
</evidence>